<comment type="cofactor">
    <cofactor evidence="7">
        <name>Zn(2+)</name>
        <dbReference type="ChEBI" id="CHEBI:29105"/>
    </cofactor>
    <text evidence="7">Binds 1 zinc ion per subunit.</text>
</comment>
<dbReference type="EMBL" id="JACRTD010000005">
    <property type="protein sequence ID" value="MBC8585465.1"/>
    <property type="molecule type" value="Genomic_DNA"/>
</dbReference>
<dbReference type="GO" id="GO:0000976">
    <property type="term" value="F:transcription cis-regulatory region binding"/>
    <property type="evidence" value="ECO:0007669"/>
    <property type="project" value="TreeGrafter"/>
</dbReference>
<feature type="binding site" evidence="7">
    <location>
        <position position="91"/>
    </location>
    <ligand>
        <name>Zn(2+)</name>
        <dbReference type="ChEBI" id="CHEBI:29105"/>
    </ligand>
</feature>
<evidence type="ECO:0000256" key="5">
    <source>
        <dbReference type="ARBA" id="ARBA00023125"/>
    </source>
</evidence>
<keyword evidence="6" id="KW-0804">Transcription</keyword>
<dbReference type="InterPro" id="IPR036390">
    <property type="entry name" value="WH_DNA-bd_sf"/>
</dbReference>
<dbReference type="GO" id="GO:1900376">
    <property type="term" value="P:regulation of secondary metabolite biosynthetic process"/>
    <property type="evidence" value="ECO:0007669"/>
    <property type="project" value="TreeGrafter"/>
</dbReference>
<dbReference type="InterPro" id="IPR036388">
    <property type="entry name" value="WH-like_DNA-bd_sf"/>
</dbReference>
<gene>
    <name evidence="8" type="ORF">H8705_07710</name>
</gene>
<keyword evidence="5" id="KW-0238">DNA-binding</keyword>
<proteinExistence type="inferred from homology"/>
<dbReference type="RefSeq" id="WP_262395254.1">
    <property type="nucleotide sequence ID" value="NZ_JACRTD010000005.1"/>
</dbReference>
<feature type="binding site" evidence="7">
    <location>
        <position position="94"/>
    </location>
    <ligand>
        <name>Zn(2+)</name>
        <dbReference type="ChEBI" id="CHEBI:29105"/>
    </ligand>
</feature>
<dbReference type="Gene3D" id="3.30.1490.190">
    <property type="match status" value="1"/>
</dbReference>
<dbReference type="GO" id="GO:0003700">
    <property type="term" value="F:DNA-binding transcription factor activity"/>
    <property type="evidence" value="ECO:0007669"/>
    <property type="project" value="InterPro"/>
</dbReference>
<evidence type="ECO:0000256" key="6">
    <source>
        <dbReference type="ARBA" id="ARBA00023163"/>
    </source>
</evidence>
<dbReference type="AlphaFoldDB" id="A0A926IHT6"/>
<keyword evidence="4" id="KW-0805">Transcription regulation</keyword>
<dbReference type="GO" id="GO:0045892">
    <property type="term" value="P:negative regulation of DNA-templated transcription"/>
    <property type="evidence" value="ECO:0007669"/>
    <property type="project" value="TreeGrafter"/>
</dbReference>
<dbReference type="Pfam" id="PF01475">
    <property type="entry name" value="FUR"/>
    <property type="match status" value="1"/>
</dbReference>
<evidence type="ECO:0000256" key="4">
    <source>
        <dbReference type="ARBA" id="ARBA00023015"/>
    </source>
</evidence>
<dbReference type="Gene3D" id="1.10.10.10">
    <property type="entry name" value="Winged helix-like DNA-binding domain superfamily/Winged helix DNA-binding domain"/>
    <property type="match status" value="1"/>
</dbReference>
<organism evidence="8 9">
    <name type="scientific">Youxingia wuxianensis</name>
    <dbReference type="NCBI Taxonomy" id="2763678"/>
    <lineage>
        <taxon>Bacteria</taxon>
        <taxon>Bacillati</taxon>
        <taxon>Bacillota</taxon>
        <taxon>Clostridia</taxon>
        <taxon>Eubacteriales</taxon>
        <taxon>Oscillospiraceae</taxon>
        <taxon>Youxingia</taxon>
    </lineage>
</organism>
<keyword evidence="7" id="KW-0479">Metal-binding</keyword>
<feature type="binding site" evidence="7">
    <location>
        <position position="134"/>
    </location>
    <ligand>
        <name>Zn(2+)</name>
        <dbReference type="ChEBI" id="CHEBI:29105"/>
    </ligand>
</feature>
<evidence type="ECO:0000256" key="3">
    <source>
        <dbReference type="ARBA" id="ARBA00022833"/>
    </source>
</evidence>
<evidence type="ECO:0000313" key="8">
    <source>
        <dbReference type="EMBL" id="MBC8585465.1"/>
    </source>
</evidence>
<name>A0A926IHT6_9FIRM</name>
<keyword evidence="9" id="KW-1185">Reference proteome</keyword>
<dbReference type="PANTHER" id="PTHR33202:SF7">
    <property type="entry name" value="FERRIC UPTAKE REGULATION PROTEIN"/>
    <property type="match status" value="1"/>
</dbReference>
<evidence type="ECO:0000256" key="2">
    <source>
        <dbReference type="ARBA" id="ARBA00022491"/>
    </source>
</evidence>
<comment type="caution">
    <text evidence="8">The sequence shown here is derived from an EMBL/GenBank/DDBJ whole genome shotgun (WGS) entry which is preliminary data.</text>
</comment>
<accession>A0A926IHT6</accession>
<dbReference type="CDD" id="cd07153">
    <property type="entry name" value="Fur_like"/>
    <property type="match status" value="1"/>
</dbReference>
<sequence>MVQVGGYKTKQRDLILGYLVSRKGVHITADDVVEHFKKTGNSVGKSTVYRYLDLLVKSGAVRKYIVEEGASACYQYFDNSGDCHAHYHLKCSGCGELIHVECEYLDQVNSHVFEHHGFTIDNSKTVLYGLCAKCAGKQSEEKHEK</sequence>
<dbReference type="InterPro" id="IPR002481">
    <property type="entry name" value="FUR"/>
</dbReference>
<dbReference type="PANTHER" id="PTHR33202">
    <property type="entry name" value="ZINC UPTAKE REGULATION PROTEIN"/>
    <property type="match status" value="1"/>
</dbReference>
<dbReference type="InterPro" id="IPR043135">
    <property type="entry name" value="Fur_C"/>
</dbReference>
<evidence type="ECO:0000313" key="9">
    <source>
        <dbReference type="Proteomes" id="UP000623678"/>
    </source>
</evidence>
<feature type="binding site" evidence="7">
    <location>
        <position position="131"/>
    </location>
    <ligand>
        <name>Zn(2+)</name>
        <dbReference type="ChEBI" id="CHEBI:29105"/>
    </ligand>
</feature>
<comment type="similarity">
    <text evidence="1">Belongs to the Fur family.</text>
</comment>
<evidence type="ECO:0000256" key="7">
    <source>
        <dbReference type="PIRSR" id="PIRSR602481-1"/>
    </source>
</evidence>
<keyword evidence="3 7" id="KW-0862">Zinc</keyword>
<dbReference type="SUPFAM" id="SSF46785">
    <property type="entry name" value="Winged helix' DNA-binding domain"/>
    <property type="match status" value="1"/>
</dbReference>
<dbReference type="GO" id="GO:0008270">
    <property type="term" value="F:zinc ion binding"/>
    <property type="evidence" value="ECO:0007669"/>
    <property type="project" value="TreeGrafter"/>
</dbReference>
<reference evidence="8" key="1">
    <citation type="submission" date="2020-08" db="EMBL/GenBank/DDBJ databases">
        <title>Genome public.</title>
        <authorList>
            <person name="Liu C."/>
            <person name="Sun Q."/>
        </authorList>
    </citation>
    <scope>NUCLEOTIDE SEQUENCE</scope>
    <source>
        <strain evidence="8">NSJ-64</strain>
    </source>
</reference>
<protein>
    <submittedName>
        <fullName evidence="8">Transcriptional repressor</fullName>
    </submittedName>
</protein>
<keyword evidence="2" id="KW-0678">Repressor</keyword>
<evidence type="ECO:0000256" key="1">
    <source>
        <dbReference type="ARBA" id="ARBA00007957"/>
    </source>
</evidence>
<dbReference type="Proteomes" id="UP000623678">
    <property type="component" value="Unassembled WGS sequence"/>
</dbReference>